<keyword evidence="2" id="KW-1185">Reference proteome</keyword>
<dbReference type="HOGENOM" id="CLU_2705715_0_0_1"/>
<name>A0A0C3FPP0_PILCF</name>
<dbReference type="Proteomes" id="UP000054166">
    <property type="component" value="Unassembled WGS sequence"/>
</dbReference>
<reference evidence="1 2" key="1">
    <citation type="submission" date="2014-04" db="EMBL/GenBank/DDBJ databases">
        <authorList>
            <consortium name="DOE Joint Genome Institute"/>
            <person name="Kuo A."/>
            <person name="Tarkka M."/>
            <person name="Buscot F."/>
            <person name="Kohler A."/>
            <person name="Nagy L.G."/>
            <person name="Floudas D."/>
            <person name="Copeland A."/>
            <person name="Barry K.W."/>
            <person name="Cichocki N."/>
            <person name="Veneault-Fourrey C."/>
            <person name="LaButti K."/>
            <person name="Lindquist E.A."/>
            <person name="Lipzen A."/>
            <person name="Lundell T."/>
            <person name="Morin E."/>
            <person name="Murat C."/>
            <person name="Sun H."/>
            <person name="Tunlid A."/>
            <person name="Henrissat B."/>
            <person name="Grigoriev I.V."/>
            <person name="Hibbett D.S."/>
            <person name="Martin F."/>
            <person name="Nordberg H.P."/>
            <person name="Cantor M.N."/>
            <person name="Hua S.X."/>
        </authorList>
    </citation>
    <scope>NUCLEOTIDE SEQUENCE [LARGE SCALE GENOMIC DNA]</scope>
    <source>
        <strain evidence="1 2">F 1598</strain>
    </source>
</reference>
<sequence>MCIYPRPGSEHRMKSVHWICKIHSLEALSGWPSKFEIFSSRSGREPSCWNQRVRVATTTTSSLGLVFNAICGV</sequence>
<dbReference type="EMBL" id="KN833000">
    <property type="protein sequence ID" value="KIM81141.1"/>
    <property type="molecule type" value="Genomic_DNA"/>
</dbReference>
<evidence type="ECO:0000313" key="2">
    <source>
        <dbReference type="Proteomes" id="UP000054166"/>
    </source>
</evidence>
<organism evidence="1 2">
    <name type="scientific">Piloderma croceum (strain F 1598)</name>
    <dbReference type="NCBI Taxonomy" id="765440"/>
    <lineage>
        <taxon>Eukaryota</taxon>
        <taxon>Fungi</taxon>
        <taxon>Dikarya</taxon>
        <taxon>Basidiomycota</taxon>
        <taxon>Agaricomycotina</taxon>
        <taxon>Agaricomycetes</taxon>
        <taxon>Agaricomycetidae</taxon>
        <taxon>Atheliales</taxon>
        <taxon>Atheliaceae</taxon>
        <taxon>Piloderma</taxon>
    </lineage>
</organism>
<accession>A0A0C3FPP0</accession>
<proteinExistence type="predicted"/>
<gene>
    <name evidence="1" type="ORF">PILCRDRAFT_502627</name>
</gene>
<protein>
    <submittedName>
        <fullName evidence="1">Uncharacterized protein</fullName>
    </submittedName>
</protein>
<dbReference type="AlphaFoldDB" id="A0A0C3FPP0"/>
<evidence type="ECO:0000313" key="1">
    <source>
        <dbReference type="EMBL" id="KIM81141.1"/>
    </source>
</evidence>
<dbReference type="InParanoid" id="A0A0C3FPP0"/>
<reference evidence="2" key="2">
    <citation type="submission" date="2015-01" db="EMBL/GenBank/DDBJ databases">
        <title>Evolutionary Origins and Diversification of the Mycorrhizal Mutualists.</title>
        <authorList>
            <consortium name="DOE Joint Genome Institute"/>
            <consortium name="Mycorrhizal Genomics Consortium"/>
            <person name="Kohler A."/>
            <person name="Kuo A."/>
            <person name="Nagy L.G."/>
            <person name="Floudas D."/>
            <person name="Copeland A."/>
            <person name="Barry K.W."/>
            <person name="Cichocki N."/>
            <person name="Veneault-Fourrey C."/>
            <person name="LaButti K."/>
            <person name="Lindquist E.A."/>
            <person name="Lipzen A."/>
            <person name="Lundell T."/>
            <person name="Morin E."/>
            <person name="Murat C."/>
            <person name="Riley R."/>
            <person name="Ohm R."/>
            <person name="Sun H."/>
            <person name="Tunlid A."/>
            <person name="Henrissat B."/>
            <person name="Grigoriev I.V."/>
            <person name="Hibbett D.S."/>
            <person name="Martin F."/>
        </authorList>
    </citation>
    <scope>NUCLEOTIDE SEQUENCE [LARGE SCALE GENOMIC DNA]</scope>
    <source>
        <strain evidence="2">F 1598</strain>
    </source>
</reference>